<dbReference type="SUPFAM" id="SSF52833">
    <property type="entry name" value="Thioredoxin-like"/>
    <property type="match status" value="1"/>
</dbReference>
<dbReference type="CDD" id="cd02966">
    <property type="entry name" value="TlpA_like_family"/>
    <property type="match status" value="1"/>
</dbReference>
<dbReference type="PANTHER" id="PTHR42852">
    <property type="entry name" value="THIOL:DISULFIDE INTERCHANGE PROTEIN DSBE"/>
    <property type="match status" value="1"/>
</dbReference>
<dbReference type="PROSITE" id="PS51257">
    <property type="entry name" value="PROKAR_LIPOPROTEIN"/>
    <property type="match status" value="1"/>
</dbReference>
<name>A0ABP3U4Z6_9FLAO</name>
<dbReference type="Gene3D" id="3.40.30.10">
    <property type="entry name" value="Glutaredoxin"/>
    <property type="match status" value="1"/>
</dbReference>
<keyword evidence="3" id="KW-1015">Disulfide bond</keyword>
<keyword evidence="2" id="KW-0201">Cytochrome c-type biogenesis</keyword>
<dbReference type="InterPro" id="IPR013766">
    <property type="entry name" value="Thioredoxin_domain"/>
</dbReference>
<sequence length="461" mass="52958">MKTKILYTLITAFLLASCSEEKTAPVEYVIFSGKVVHKNADKLSVSGSDFSKKINILEDDTFMDTLDITKNGYYRFSIGSESSEIYLKKGEDLNLSIDTKEFDESIRYTGKAASMNSYLATKYLVKEKFSETTGKRDSLNKSVPKDFKQKILSLKKDLSELLTNSKIADTNFISEQLRYNHYDYLAYTNEYLNYNYFDSSKLDTITSKSLKEELTSIDLGNESDYAISNAYRFLVSSNYGREKREQSSKDSIPYYEAFINGLSDVKSDYIRNSLMDEMTWYISAGNPESEKIYTSLMDKSTDTAFQRRITESFNKIKLLTKGNNSPTFDYENYSGGSTSLADLKDHYVYIDVWATWCKPCIAEIPSLKKLEKEYDEKIKFVSISVDNKKDHDAWKTMIKEKELSGIQLFADNSWSSKFVQDYDIKGIPRFILIDKEGKIVNADAPRPSDPRLVNLFKELKL</sequence>
<keyword evidence="7" id="KW-1185">Reference proteome</keyword>
<evidence type="ECO:0000256" key="3">
    <source>
        <dbReference type="ARBA" id="ARBA00023157"/>
    </source>
</evidence>
<dbReference type="InterPro" id="IPR000866">
    <property type="entry name" value="AhpC/TSA"/>
</dbReference>
<evidence type="ECO:0000313" key="7">
    <source>
        <dbReference type="Proteomes" id="UP001501758"/>
    </source>
</evidence>
<evidence type="ECO:0000256" key="2">
    <source>
        <dbReference type="ARBA" id="ARBA00022748"/>
    </source>
</evidence>
<evidence type="ECO:0000256" key="1">
    <source>
        <dbReference type="ARBA" id="ARBA00004196"/>
    </source>
</evidence>
<dbReference type="Proteomes" id="UP001501758">
    <property type="component" value="Unassembled WGS sequence"/>
</dbReference>
<protein>
    <recommendedName>
        <fullName evidence="5">Thioredoxin domain-containing protein</fullName>
    </recommendedName>
</protein>
<dbReference type="EMBL" id="BAAAGE010000003">
    <property type="protein sequence ID" value="GAA0724530.1"/>
    <property type="molecule type" value="Genomic_DNA"/>
</dbReference>
<dbReference type="InterPro" id="IPR036249">
    <property type="entry name" value="Thioredoxin-like_sf"/>
</dbReference>
<dbReference type="InterPro" id="IPR050553">
    <property type="entry name" value="Thioredoxin_ResA/DsbE_sf"/>
</dbReference>
<proteinExistence type="predicted"/>
<comment type="caution">
    <text evidence="6">The sequence shown here is derived from an EMBL/GenBank/DDBJ whole genome shotgun (WGS) entry which is preliminary data.</text>
</comment>
<dbReference type="PANTHER" id="PTHR42852:SF6">
    <property type="entry name" value="THIOL:DISULFIDE INTERCHANGE PROTEIN DSBE"/>
    <property type="match status" value="1"/>
</dbReference>
<accession>A0ABP3U4Z6</accession>
<dbReference type="Pfam" id="PF00578">
    <property type="entry name" value="AhpC-TSA"/>
    <property type="match status" value="1"/>
</dbReference>
<feature type="domain" description="Thioredoxin" evidence="5">
    <location>
        <begin position="319"/>
        <end position="461"/>
    </location>
</feature>
<evidence type="ECO:0000259" key="5">
    <source>
        <dbReference type="PROSITE" id="PS51352"/>
    </source>
</evidence>
<organism evidence="6 7">
    <name type="scientific">Aquimarina litoralis</name>
    <dbReference type="NCBI Taxonomy" id="584605"/>
    <lineage>
        <taxon>Bacteria</taxon>
        <taxon>Pseudomonadati</taxon>
        <taxon>Bacteroidota</taxon>
        <taxon>Flavobacteriia</taxon>
        <taxon>Flavobacteriales</taxon>
        <taxon>Flavobacteriaceae</taxon>
        <taxon>Aquimarina</taxon>
    </lineage>
</organism>
<gene>
    <name evidence="6" type="ORF">GCM10009430_29010</name>
</gene>
<comment type="subcellular location">
    <subcellularLocation>
        <location evidence="1">Cell envelope</location>
    </subcellularLocation>
</comment>
<evidence type="ECO:0000256" key="4">
    <source>
        <dbReference type="ARBA" id="ARBA00023284"/>
    </source>
</evidence>
<reference evidence="7" key="1">
    <citation type="journal article" date="2019" name="Int. J. Syst. Evol. Microbiol.">
        <title>The Global Catalogue of Microorganisms (GCM) 10K type strain sequencing project: providing services to taxonomists for standard genome sequencing and annotation.</title>
        <authorList>
            <consortium name="The Broad Institute Genomics Platform"/>
            <consortium name="The Broad Institute Genome Sequencing Center for Infectious Disease"/>
            <person name="Wu L."/>
            <person name="Ma J."/>
        </authorList>
    </citation>
    <scope>NUCLEOTIDE SEQUENCE [LARGE SCALE GENOMIC DNA]</scope>
    <source>
        <strain evidence="7">JCM 15974</strain>
    </source>
</reference>
<keyword evidence="4" id="KW-0676">Redox-active center</keyword>
<evidence type="ECO:0000313" key="6">
    <source>
        <dbReference type="EMBL" id="GAA0724530.1"/>
    </source>
</evidence>
<dbReference type="RefSeq" id="WP_343913028.1">
    <property type="nucleotide sequence ID" value="NZ_BAAAGE010000003.1"/>
</dbReference>
<dbReference type="PROSITE" id="PS51352">
    <property type="entry name" value="THIOREDOXIN_2"/>
    <property type="match status" value="1"/>
</dbReference>